<gene>
    <name evidence="2" type="ORF">M3202_21265</name>
</gene>
<dbReference type="EMBL" id="JAMBOL010000044">
    <property type="protein sequence ID" value="MCM3716577.1"/>
    <property type="molecule type" value="Genomic_DNA"/>
</dbReference>
<dbReference type="Proteomes" id="UP001139179">
    <property type="component" value="Unassembled WGS sequence"/>
</dbReference>
<name>A0A9X2DW11_9BACI</name>
<proteinExistence type="predicted"/>
<comment type="caution">
    <text evidence="2">The sequence shown here is derived from an EMBL/GenBank/DDBJ whole genome shotgun (WGS) entry which is preliminary data.</text>
</comment>
<evidence type="ECO:0000313" key="3">
    <source>
        <dbReference type="Proteomes" id="UP001139179"/>
    </source>
</evidence>
<dbReference type="AlphaFoldDB" id="A0A9X2DW11"/>
<sequence length="73" mass="8502">MTKIDKVLLGSIFSVLSIAWFILLWNSTVDQSIIFTIIISMLFSIFTLYGVIKVLRVFFDSADLLNWKKRQKD</sequence>
<evidence type="ECO:0000313" key="2">
    <source>
        <dbReference type="EMBL" id="MCM3716577.1"/>
    </source>
</evidence>
<keyword evidence="1" id="KW-0472">Membrane</keyword>
<feature type="transmembrane region" description="Helical" evidence="1">
    <location>
        <begin position="7"/>
        <end position="26"/>
    </location>
</feature>
<keyword evidence="3" id="KW-1185">Reference proteome</keyword>
<dbReference type="RefSeq" id="WP_251225225.1">
    <property type="nucleotide sequence ID" value="NZ_JAMBOL010000044.1"/>
</dbReference>
<feature type="transmembrane region" description="Helical" evidence="1">
    <location>
        <begin position="32"/>
        <end position="52"/>
    </location>
</feature>
<evidence type="ECO:0000256" key="1">
    <source>
        <dbReference type="SAM" id="Phobius"/>
    </source>
</evidence>
<protein>
    <submittedName>
        <fullName evidence="2">Uncharacterized protein</fullName>
    </submittedName>
</protein>
<accession>A0A9X2DW11</accession>
<reference evidence="2" key="1">
    <citation type="submission" date="2022-05" db="EMBL/GenBank/DDBJ databases">
        <title>Comparative Genomics of Spacecraft Associated Microbes.</title>
        <authorList>
            <person name="Tran M.T."/>
            <person name="Wright A."/>
            <person name="Seuylemezian A."/>
            <person name="Eisen J."/>
            <person name="Coil D."/>
        </authorList>
    </citation>
    <scope>NUCLEOTIDE SEQUENCE</scope>
    <source>
        <strain evidence="2">214.1.1</strain>
    </source>
</reference>
<keyword evidence="1" id="KW-1133">Transmembrane helix</keyword>
<organism evidence="2 3">
    <name type="scientific">Halalkalibacter oceani</name>
    <dbReference type="NCBI Taxonomy" id="1653776"/>
    <lineage>
        <taxon>Bacteria</taxon>
        <taxon>Bacillati</taxon>
        <taxon>Bacillota</taxon>
        <taxon>Bacilli</taxon>
        <taxon>Bacillales</taxon>
        <taxon>Bacillaceae</taxon>
        <taxon>Halalkalibacter</taxon>
    </lineage>
</organism>
<keyword evidence="1" id="KW-0812">Transmembrane</keyword>